<sequence>MDGLDDDFKGFGEGFDGFPKRLPEDCVEYSLYIVNSKLKSQKDLLGRLEDVRKESLALLKDLTKDYIWQRDSFRLEVKTEKAGLIYLNGITNYGDSVGDEWLIVYILKELSSRFPTLWIKVVDSDGEFLLIEAANALPKWLNPEIADNRQVWIHNNALHIIPLRAVTDSSIKSPTAPVSRSLTLEEAHRTISSTPEILIRSPLIEAEAFYRLRSYPAQIAASLHHARITIPRKLAYILHLLPTSIAPAVEAFYLRDPIALKPLQSASSNLVFPPKDLVTISTRFTKVLYAQLKSQQFSAPSAWKDILTLPKDDALVEDFTKLEMGMKVTSGFEMLVTDPKNRDHRSVREINILLEDLDGDDSNLPNDEEISTWKENMRDDDEKWLDINFEDFERELDGKNKEKKPAGIPGAFGPEPPSGFGDAKTEADLKKMVERFEAFLNDDDAGPDGAEMDDMDVDDDDDDDYDDDDDEDSEEDKDVSFDEVEFAKMMREMMGMPTDDIQESASPAQQEISRRIEEVDSEDEGGEDDEAEAIQKVMKRMEAELNEAGALNLDPTPSKIAALSGRKTGRGKDKEQEQVQEKMDEDEEGEEEESDQELDIDFNLAKNLLESFKSQAGMAGPGSNLLGMMGMKLPRDEDDEGRSRGKRPDKLQFSSTKSSMPIFRLLAPSTSGGTDELGLRALLRISLTAISTFSSSDKAAVKFLLFSNSRLLLSLCGR</sequence>
<dbReference type="PANTHER" id="PTHR13060">
    <property type="entry name" value="SGT1 PROTEIN HSGT1 SUPPRESSOR OF GCR2"/>
    <property type="match status" value="1"/>
</dbReference>
<dbReference type="KEGG" id="ssl:SS1G_10990"/>
<dbReference type="GeneID" id="5483935"/>
<dbReference type="GO" id="GO:0005634">
    <property type="term" value="C:nucleus"/>
    <property type="evidence" value="ECO:0000318"/>
    <property type="project" value="GO_Central"/>
</dbReference>
<organism evidence="2 3">
    <name type="scientific">Sclerotinia sclerotiorum (strain ATCC 18683 / 1980 / Ss-1)</name>
    <name type="common">White mold</name>
    <name type="synonym">Whetzelinia sclerotiorum</name>
    <dbReference type="NCBI Taxonomy" id="665079"/>
    <lineage>
        <taxon>Eukaryota</taxon>
        <taxon>Fungi</taxon>
        <taxon>Dikarya</taxon>
        <taxon>Ascomycota</taxon>
        <taxon>Pezizomycotina</taxon>
        <taxon>Leotiomycetes</taxon>
        <taxon>Helotiales</taxon>
        <taxon>Sclerotiniaceae</taxon>
        <taxon>Sclerotinia</taxon>
    </lineage>
</organism>
<feature type="compositionally biased region" description="Basic and acidic residues" evidence="1">
    <location>
        <begin position="641"/>
        <end position="650"/>
    </location>
</feature>
<gene>
    <name evidence="2" type="ORF">SS1G_10990</name>
</gene>
<feature type="region of interest" description="Disordered" evidence="1">
    <location>
        <begin position="396"/>
        <end position="423"/>
    </location>
</feature>
<protein>
    <recommendedName>
        <fullName evidence="4">Regulatory factor Sgt1</fullName>
    </recommendedName>
</protein>
<feature type="compositionally biased region" description="Acidic residues" evidence="1">
    <location>
        <begin position="583"/>
        <end position="598"/>
    </location>
</feature>
<accession>A7F073</accession>
<feature type="compositionally biased region" description="Basic and acidic residues" evidence="1">
    <location>
        <begin position="570"/>
        <end position="582"/>
    </location>
</feature>
<dbReference type="HOGENOM" id="CLU_006241_2_0_1"/>
<dbReference type="OMA" id="TKDYIWQ"/>
<evidence type="ECO:0000313" key="3">
    <source>
        <dbReference type="Proteomes" id="UP000001312"/>
    </source>
</evidence>
<dbReference type="PANTHER" id="PTHR13060:SF0">
    <property type="entry name" value="PROTEIN ECDYSONELESS HOMOLOG"/>
    <property type="match status" value="1"/>
</dbReference>
<dbReference type="STRING" id="665079.A7F073"/>
<dbReference type="InParanoid" id="A7F073"/>
<reference evidence="3" key="1">
    <citation type="journal article" date="2011" name="PLoS Genet.">
        <title>Genomic analysis of the necrotrophic fungal pathogens Sclerotinia sclerotiorum and Botrytis cinerea.</title>
        <authorList>
            <person name="Amselem J."/>
            <person name="Cuomo C.A."/>
            <person name="van Kan J.A."/>
            <person name="Viaud M."/>
            <person name="Benito E.P."/>
            <person name="Couloux A."/>
            <person name="Coutinho P.M."/>
            <person name="de Vries R.P."/>
            <person name="Dyer P.S."/>
            <person name="Fillinger S."/>
            <person name="Fournier E."/>
            <person name="Gout L."/>
            <person name="Hahn M."/>
            <person name="Kohn L."/>
            <person name="Lapalu N."/>
            <person name="Plummer K.M."/>
            <person name="Pradier J.M."/>
            <person name="Quevillon E."/>
            <person name="Sharon A."/>
            <person name="Simon A."/>
            <person name="ten Have A."/>
            <person name="Tudzynski B."/>
            <person name="Tudzynski P."/>
            <person name="Wincker P."/>
            <person name="Andrew M."/>
            <person name="Anthouard V."/>
            <person name="Beever R.E."/>
            <person name="Beffa R."/>
            <person name="Benoit I."/>
            <person name="Bouzid O."/>
            <person name="Brault B."/>
            <person name="Chen Z."/>
            <person name="Choquer M."/>
            <person name="Collemare J."/>
            <person name="Cotton P."/>
            <person name="Danchin E.G."/>
            <person name="Da Silva C."/>
            <person name="Gautier A."/>
            <person name="Giraud C."/>
            <person name="Giraud T."/>
            <person name="Gonzalez C."/>
            <person name="Grossetete S."/>
            <person name="Guldener U."/>
            <person name="Henrissat B."/>
            <person name="Howlett B.J."/>
            <person name="Kodira C."/>
            <person name="Kretschmer M."/>
            <person name="Lappartient A."/>
            <person name="Leroch M."/>
            <person name="Levis C."/>
            <person name="Mauceli E."/>
            <person name="Neuveglise C."/>
            <person name="Oeser B."/>
            <person name="Pearson M."/>
            <person name="Poulain J."/>
            <person name="Poussereau N."/>
            <person name="Quesneville H."/>
            <person name="Rascle C."/>
            <person name="Schumacher J."/>
            <person name="Segurens B."/>
            <person name="Sexton A."/>
            <person name="Silva E."/>
            <person name="Sirven C."/>
            <person name="Soanes D.M."/>
            <person name="Talbot N.J."/>
            <person name="Templeton M."/>
            <person name="Yandava C."/>
            <person name="Yarden O."/>
            <person name="Zeng Q."/>
            <person name="Rollins J.A."/>
            <person name="Lebrun M.H."/>
            <person name="Dickman M."/>
        </authorList>
    </citation>
    <scope>NUCLEOTIDE SEQUENCE [LARGE SCALE GENOMIC DNA]</scope>
    <source>
        <strain evidence="3">ATCC 18683 / 1980 / Ss-1</strain>
    </source>
</reference>
<dbReference type="RefSeq" id="XP_001587750.1">
    <property type="nucleotide sequence ID" value="XM_001587700.1"/>
</dbReference>
<evidence type="ECO:0000313" key="2">
    <source>
        <dbReference type="EMBL" id="EDN95115.1"/>
    </source>
</evidence>
<dbReference type="Proteomes" id="UP000001312">
    <property type="component" value="Unassembled WGS sequence"/>
</dbReference>
<evidence type="ECO:0000256" key="1">
    <source>
        <dbReference type="SAM" id="MobiDB-lite"/>
    </source>
</evidence>
<dbReference type="InterPro" id="IPR010770">
    <property type="entry name" value="Ecd"/>
</dbReference>
<dbReference type="Pfam" id="PF07093">
    <property type="entry name" value="SGT1"/>
    <property type="match status" value="1"/>
</dbReference>
<feature type="region of interest" description="Disordered" evidence="1">
    <location>
        <begin position="548"/>
        <end position="598"/>
    </location>
</feature>
<feature type="compositionally biased region" description="Acidic residues" evidence="1">
    <location>
        <begin position="519"/>
        <end position="532"/>
    </location>
</feature>
<feature type="region of interest" description="Disordered" evidence="1">
    <location>
        <begin position="439"/>
        <end position="532"/>
    </location>
</feature>
<proteinExistence type="predicted"/>
<dbReference type="EMBL" id="CH476637">
    <property type="protein sequence ID" value="EDN95115.1"/>
    <property type="molecule type" value="Genomic_DNA"/>
</dbReference>
<name>A7F073_SCLS1</name>
<keyword evidence="3" id="KW-1185">Reference proteome</keyword>
<feature type="compositionally biased region" description="Acidic residues" evidence="1">
    <location>
        <begin position="440"/>
        <end position="484"/>
    </location>
</feature>
<dbReference type="eggNOG" id="KOG2406">
    <property type="taxonomic scope" value="Eukaryota"/>
</dbReference>
<feature type="compositionally biased region" description="Basic and acidic residues" evidence="1">
    <location>
        <begin position="396"/>
        <end position="405"/>
    </location>
</feature>
<dbReference type="AlphaFoldDB" id="A7F073"/>
<feature type="region of interest" description="Disordered" evidence="1">
    <location>
        <begin position="615"/>
        <end position="653"/>
    </location>
</feature>
<evidence type="ECO:0008006" key="4">
    <source>
        <dbReference type="Google" id="ProtNLM"/>
    </source>
</evidence>